<dbReference type="AlphaFoldDB" id="A0A1R1YL98"/>
<gene>
    <name evidence="1" type="ORF">AYI69_g2984</name>
</gene>
<sequence length="77" mass="8902">MNRWKLSSSPPVFLHSLMLKNIRDVASMGFNFTVDSPVINFATSHLFLYQENSVIITILEVTMGYYFHNKSSYCSVY</sequence>
<comment type="caution">
    <text evidence="1">The sequence shown here is derived from an EMBL/GenBank/DDBJ whole genome shotgun (WGS) entry which is preliminary data.</text>
</comment>
<reference evidence="2" key="1">
    <citation type="submission" date="2017-01" db="EMBL/GenBank/DDBJ databases">
        <authorList>
            <person name="Wang Y."/>
            <person name="White M."/>
            <person name="Kvist S."/>
            <person name="Moncalvo J.-M."/>
        </authorList>
    </citation>
    <scope>NUCLEOTIDE SEQUENCE [LARGE SCALE GENOMIC DNA]</scope>
    <source>
        <strain evidence="2">ID-206-W2</strain>
    </source>
</reference>
<organism evidence="1 2">
    <name type="scientific">Smittium culicis</name>
    <dbReference type="NCBI Taxonomy" id="133412"/>
    <lineage>
        <taxon>Eukaryota</taxon>
        <taxon>Fungi</taxon>
        <taxon>Fungi incertae sedis</taxon>
        <taxon>Zoopagomycota</taxon>
        <taxon>Kickxellomycotina</taxon>
        <taxon>Harpellomycetes</taxon>
        <taxon>Harpellales</taxon>
        <taxon>Legeriomycetaceae</taxon>
        <taxon>Smittium</taxon>
    </lineage>
</organism>
<evidence type="ECO:0000313" key="1">
    <source>
        <dbReference type="EMBL" id="OMJ27575.1"/>
    </source>
</evidence>
<dbReference type="EMBL" id="LSSM01000935">
    <property type="protein sequence ID" value="OMJ27575.1"/>
    <property type="molecule type" value="Genomic_DNA"/>
</dbReference>
<proteinExistence type="predicted"/>
<protein>
    <submittedName>
        <fullName evidence="1">Uncharacterized protein</fullName>
    </submittedName>
</protein>
<accession>A0A1R1YL98</accession>
<dbReference type="Proteomes" id="UP000187429">
    <property type="component" value="Unassembled WGS sequence"/>
</dbReference>
<name>A0A1R1YL98_9FUNG</name>
<evidence type="ECO:0000313" key="2">
    <source>
        <dbReference type="Proteomes" id="UP000187429"/>
    </source>
</evidence>
<keyword evidence="2" id="KW-1185">Reference proteome</keyword>